<comment type="caution">
    <text evidence="2">The sequence shown here is derived from an EMBL/GenBank/DDBJ whole genome shotgun (WGS) entry which is preliminary data.</text>
</comment>
<protein>
    <recommendedName>
        <fullName evidence="4">ATP/GTP-binding protein</fullName>
    </recommendedName>
</protein>
<dbReference type="OrthoDB" id="7675395at2"/>
<evidence type="ECO:0000313" key="2">
    <source>
        <dbReference type="EMBL" id="OOQ57716.1"/>
    </source>
</evidence>
<name>A0A1S9P9Q1_9SPHI</name>
<evidence type="ECO:0000256" key="1">
    <source>
        <dbReference type="SAM" id="SignalP"/>
    </source>
</evidence>
<accession>A0A1S9P9Q1</accession>
<dbReference type="InterPro" id="IPR011042">
    <property type="entry name" value="6-blade_b-propeller_TolB-like"/>
</dbReference>
<dbReference type="RefSeq" id="WP_078350314.1">
    <property type="nucleotide sequence ID" value="NZ_MBTF01000035.1"/>
</dbReference>
<dbReference type="SUPFAM" id="SSF63829">
    <property type="entry name" value="Calcium-dependent phosphotriesterase"/>
    <property type="match status" value="1"/>
</dbReference>
<proteinExistence type="predicted"/>
<keyword evidence="3" id="KW-1185">Reference proteome</keyword>
<dbReference type="Gene3D" id="2.120.10.30">
    <property type="entry name" value="TolB, C-terminal domain"/>
    <property type="match status" value="1"/>
</dbReference>
<dbReference type="EMBL" id="MBTF01000035">
    <property type="protein sequence ID" value="OOQ57716.1"/>
    <property type="molecule type" value="Genomic_DNA"/>
</dbReference>
<evidence type="ECO:0008006" key="4">
    <source>
        <dbReference type="Google" id="ProtNLM"/>
    </source>
</evidence>
<dbReference type="STRING" id="1792845.BC343_13045"/>
<sequence length="275" mass="29718">MKTFALNTFMVFCFLLLTSVTRAQHAVTKLWQTDTILAVPESVLPGKGVLYVSQIGDPKNPTARKGGVAQLSPAGKVLKTDWITGLQAPKGMAQIGNLLYVADVNELVVVDIKKGLIDHKITFSGNPGLNDVTADKNGIVYVTDPRNGSAYKVEGDKYTLFLEGLKGINGIKAVDDKIYVLTADGIYLAGNDKTATKICTLEYGGDGIEPIGNGDFLVTSWVGYLYYVHADGTKDLLLDTHESNNKTADIGYDPKAKIIYVPTFYGKSVAAYKLN</sequence>
<feature type="chain" id="PRO_5011983913" description="ATP/GTP-binding protein" evidence="1">
    <location>
        <begin position="26"/>
        <end position="275"/>
    </location>
</feature>
<organism evidence="2 3">
    <name type="scientific">Mucilaginibacter pedocola</name>
    <dbReference type="NCBI Taxonomy" id="1792845"/>
    <lineage>
        <taxon>Bacteria</taxon>
        <taxon>Pseudomonadati</taxon>
        <taxon>Bacteroidota</taxon>
        <taxon>Sphingobacteriia</taxon>
        <taxon>Sphingobacteriales</taxon>
        <taxon>Sphingobacteriaceae</taxon>
        <taxon>Mucilaginibacter</taxon>
    </lineage>
</organism>
<dbReference type="AlphaFoldDB" id="A0A1S9P9Q1"/>
<feature type="signal peptide" evidence="1">
    <location>
        <begin position="1"/>
        <end position="25"/>
    </location>
</feature>
<keyword evidence="1" id="KW-0732">Signal</keyword>
<reference evidence="2 3" key="1">
    <citation type="submission" date="2016-07" db="EMBL/GenBank/DDBJ databases">
        <title>Genomic analysis of zinc-resistant bacterium Mucilaginibacter pedocola TBZ30.</title>
        <authorList>
            <person name="Huang J."/>
            <person name="Tang J."/>
        </authorList>
    </citation>
    <scope>NUCLEOTIDE SEQUENCE [LARGE SCALE GENOMIC DNA]</scope>
    <source>
        <strain evidence="2 3">TBZ30</strain>
    </source>
</reference>
<dbReference type="Proteomes" id="UP000189739">
    <property type="component" value="Unassembled WGS sequence"/>
</dbReference>
<evidence type="ECO:0000313" key="3">
    <source>
        <dbReference type="Proteomes" id="UP000189739"/>
    </source>
</evidence>
<gene>
    <name evidence="2" type="ORF">BC343_13045</name>
</gene>